<feature type="domain" description="N-acetyltransferase" evidence="2">
    <location>
        <begin position="2"/>
        <end position="159"/>
    </location>
</feature>
<dbReference type="Proteomes" id="UP001629953">
    <property type="component" value="Unassembled WGS sequence"/>
</dbReference>
<organism evidence="3 4">
    <name type="scientific">Celerinatantimonas yamalensis</name>
    <dbReference type="NCBI Taxonomy" id="559956"/>
    <lineage>
        <taxon>Bacteria</taxon>
        <taxon>Pseudomonadati</taxon>
        <taxon>Pseudomonadota</taxon>
        <taxon>Gammaproteobacteria</taxon>
        <taxon>Celerinatantimonadaceae</taxon>
        <taxon>Celerinatantimonas</taxon>
    </lineage>
</organism>
<keyword evidence="4" id="KW-1185">Reference proteome</keyword>
<dbReference type="Gene3D" id="3.40.630.30">
    <property type="match status" value="1"/>
</dbReference>
<sequence>MATIELIQPQHDLAIATIVRDVLAEFGAVGAGYACADPHLASLSQFYQGADRSYWVALDDNGEVLGGAGIGPLDGTEQLCELQKMYLLGAGRGQGLGQQLMTQCLTFARQRYQQCYLETLAHMDSAQKLYRRNGFVRLNAPLGMTGHSNCDTWYLCELGQ</sequence>
<reference evidence="3 4" key="1">
    <citation type="journal article" date="2013" name="Int. J. Syst. Evol. Microbiol.">
        <title>Celerinatantimonas yamalensis sp. nov., a cold-adapted diazotrophic bacterium from a cold permafrost brine.</title>
        <authorList>
            <person name="Shcherbakova V."/>
            <person name="Chuvilskaya N."/>
            <person name="Rivkina E."/>
            <person name="Demidov N."/>
            <person name="Uchaeva V."/>
            <person name="Suetin S."/>
            <person name="Suzina N."/>
            <person name="Gilichinsky D."/>
        </authorList>
    </citation>
    <scope>NUCLEOTIDE SEQUENCE [LARGE SCALE GENOMIC DNA]</scope>
    <source>
        <strain evidence="3 4">C7</strain>
    </source>
</reference>
<evidence type="ECO:0000256" key="1">
    <source>
        <dbReference type="ARBA" id="ARBA00022679"/>
    </source>
</evidence>
<comment type="caution">
    <text evidence="3">The sequence shown here is derived from an EMBL/GenBank/DDBJ whole genome shotgun (WGS) entry which is preliminary data.</text>
</comment>
<dbReference type="InterPro" id="IPR050769">
    <property type="entry name" value="NAT_camello-type"/>
</dbReference>
<evidence type="ECO:0000259" key="2">
    <source>
        <dbReference type="PROSITE" id="PS51186"/>
    </source>
</evidence>
<dbReference type="Pfam" id="PF13508">
    <property type="entry name" value="Acetyltransf_7"/>
    <property type="match status" value="1"/>
</dbReference>
<dbReference type="PROSITE" id="PS51186">
    <property type="entry name" value="GNAT"/>
    <property type="match status" value="1"/>
</dbReference>
<dbReference type="RefSeq" id="WP_408623023.1">
    <property type="nucleotide sequence ID" value="NZ_JBEQCT010000002.1"/>
</dbReference>
<dbReference type="InterPro" id="IPR000182">
    <property type="entry name" value="GNAT_dom"/>
</dbReference>
<protein>
    <submittedName>
        <fullName evidence="3">GNAT family N-acetyltransferase</fullName>
    </submittedName>
</protein>
<proteinExistence type="predicted"/>
<dbReference type="CDD" id="cd04301">
    <property type="entry name" value="NAT_SF"/>
    <property type="match status" value="1"/>
</dbReference>
<dbReference type="EMBL" id="JBEQCT010000002">
    <property type="protein sequence ID" value="MFM2484835.1"/>
    <property type="molecule type" value="Genomic_DNA"/>
</dbReference>
<dbReference type="SUPFAM" id="SSF55729">
    <property type="entry name" value="Acyl-CoA N-acyltransferases (Nat)"/>
    <property type="match status" value="1"/>
</dbReference>
<dbReference type="InterPro" id="IPR016181">
    <property type="entry name" value="Acyl_CoA_acyltransferase"/>
</dbReference>
<accession>A0ABW9G5B1</accession>
<dbReference type="PANTHER" id="PTHR13947:SF37">
    <property type="entry name" value="LD18367P"/>
    <property type="match status" value="1"/>
</dbReference>
<dbReference type="PANTHER" id="PTHR13947">
    <property type="entry name" value="GNAT FAMILY N-ACETYLTRANSFERASE"/>
    <property type="match status" value="1"/>
</dbReference>
<keyword evidence="1" id="KW-0808">Transferase</keyword>
<evidence type="ECO:0000313" key="4">
    <source>
        <dbReference type="Proteomes" id="UP001629953"/>
    </source>
</evidence>
<name>A0ABW9G5B1_9GAMM</name>
<evidence type="ECO:0000313" key="3">
    <source>
        <dbReference type="EMBL" id="MFM2484835.1"/>
    </source>
</evidence>
<gene>
    <name evidence="3" type="ORF">ABUE30_07100</name>
</gene>